<organism evidence="3 4">
    <name type="scientific">Clavelina lepadiformis</name>
    <name type="common">Light-bulb sea squirt</name>
    <name type="synonym">Ascidia lepadiformis</name>
    <dbReference type="NCBI Taxonomy" id="159417"/>
    <lineage>
        <taxon>Eukaryota</taxon>
        <taxon>Metazoa</taxon>
        <taxon>Chordata</taxon>
        <taxon>Tunicata</taxon>
        <taxon>Ascidiacea</taxon>
        <taxon>Aplousobranchia</taxon>
        <taxon>Clavelinidae</taxon>
        <taxon>Clavelina</taxon>
    </lineage>
</organism>
<dbReference type="EMBL" id="CAWYQH010000097">
    <property type="protein sequence ID" value="CAK8683464.1"/>
    <property type="molecule type" value="Genomic_DNA"/>
</dbReference>
<gene>
    <name evidence="3" type="ORF">CVLEPA_LOCUS14536</name>
</gene>
<proteinExistence type="predicted"/>
<reference evidence="3 4" key="1">
    <citation type="submission" date="2024-02" db="EMBL/GenBank/DDBJ databases">
        <authorList>
            <person name="Daric V."/>
            <person name="Darras S."/>
        </authorList>
    </citation>
    <scope>NUCLEOTIDE SEQUENCE [LARGE SCALE GENOMIC DNA]</scope>
</reference>
<keyword evidence="1" id="KW-1133">Transmembrane helix</keyword>
<dbReference type="Gene3D" id="2.60.120.200">
    <property type="match status" value="2"/>
</dbReference>
<evidence type="ECO:0000256" key="1">
    <source>
        <dbReference type="SAM" id="Phobius"/>
    </source>
</evidence>
<keyword evidence="1" id="KW-0472">Membrane</keyword>
<accession>A0ABP0FY49</accession>
<evidence type="ECO:0000313" key="4">
    <source>
        <dbReference type="Proteomes" id="UP001642483"/>
    </source>
</evidence>
<evidence type="ECO:0000256" key="2">
    <source>
        <dbReference type="SAM" id="SignalP"/>
    </source>
</evidence>
<evidence type="ECO:0008006" key="5">
    <source>
        <dbReference type="Google" id="ProtNLM"/>
    </source>
</evidence>
<protein>
    <recommendedName>
        <fullName evidence="5">LamG-like jellyroll fold domain-containing protein</fullName>
    </recommendedName>
</protein>
<keyword evidence="2" id="KW-0732">Signal</keyword>
<keyword evidence="1" id="KW-0812">Transmembrane</keyword>
<feature type="transmembrane region" description="Helical" evidence="1">
    <location>
        <begin position="573"/>
        <end position="599"/>
    </location>
</feature>
<dbReference type="Pfam" id="PF13385">
    <property type="entry name" value="Laminin_G_3"/>
    <property type="match status" value="2"/>
</dbReference>
<comment type="caution">
    <text evidence="3">The sequence shown here is derived from an EMBL/GenBank/DDBJ whole genome shotgun (WGS) entry which is preliminary data.</text>
</comment>
<evidence type="ECO:0000313" key="3">
    <source>
        <dbReference type="EMBL" id="CAK8683464.1"/>
    </source>
</evidence>
<keyword evidence="4" id="KW-1185">Reference proteome</keyword>
<feature type="chain" id="PRO_5046067397" description="LamG-like jellyroll fold domain-containing protein" evidence="2">
    <location>
        <begin position="18"/>
        <end position="613"/>
    </location>
</feature>
<feature type="signal peptide" evidence="2">
    <location>
        <begin position="1"/>
        <end position="17"/>
    </location>
</feature>
<name>A0ABP0FY49_CLALP</name>
<dbReference type="Proteomes" id="UP001642483">
    <property type="component" value="Unassembled WGS sequence"/>
</dbReference>
<dbReference type="InterPro" id="IPR013320">
    <property type="entry name" value="ConA-like_dom_sf"/>
</dbReference>
<dbReference type="SUPFAM" id="SSF49899">
    <property type="entry name" value="Concanavalin A-like lectins/glucanases"/>
    <property type="match status" value="2"/>
</dbReference>
<sequence>MIYVICVVSLLVQQVLTLGVPATPDIFWTINHLEGNKLYPEVGGLEWATLIEPSQIVNGYRGKALHLNKTGVKVDFPEEHGCLFDLTLCHEDGITIAMWLNVRNWPERYTPVFRSYGKGASDSGLALFEDSDGTTFSGKAVQPTGVTHFTSFETSIQTNQWNHLAVTWESDGNIKLFVNGSERTSLAKDTLKETSTSSDKVFTDNVSTDNVSLATLEFGSDFGDIILDEIGIWNKALTEFEIFAIKDHEYSYNISTKITTANPLNTIWTEGPSIPYKFWSMDAIEDRFSPDLGGSEVTVFLDPNTVAVDGYRGKALHLNYTELEDGSDTDGCIFNLSLCNVDGITVCMWLKILNWSNHSSSVFRFGNWESFEPGVALHEDSDGNNFSGIVTLPTGIQHTASFNKNNLPLNQWNHLAMTWESESNTKLYVNASEITSYTRAETGTPTVNITSASMKFGSENTNIILDEVGIWSKALREPEILAFKDMGLEILTTTASPRPTLATEMTTIKVEALADNMDHKNITSLDVPSVTLPFASQMNTGALIKENLPFVEDSTITLLLLSLPNLNFWSVQAMVAVTIGGVISFSVFMGSLVVCFCLLCRRRRKENMVTKYF</sequence>